<keyword evidence="4" id="KW-0862">Zinc</keyword>
<dbReference type="Proteomes" id="UP001153712">
    <property type="component" value="Chromosome 1"/>
</dbReference>
<gene>
    <name evidence="7" type="ORF">PHYEVI_LOCUS817</name>
</gene>
<comment type="subcellular location">
    <subcellularLocation>
        <location evidence="1">Nucleus</location>
    </subcellularLocation>
</comment>
<evidence type="ECO:0000256" key="3">
    <source>
        <dbReference type="ARBA" id="ARBA00022771"/>
    </source>
</evidence>
<evidence type="ECO:0000313" key="8">
    <source>
        <dbReference type="Proteomes" id="UP001153712"/>
    </source>
</evidence>
<organism evidence="7 8">
    <name type="scientific">Phyllotreta striolata</name>
    <name type="common">Striped flea beetle</name>
    <name type="synonym">Crioceris striolata</name>
    <dbReference type="NCBI Taxonomy" id="444603"/>
    <lineage>
        <taxon>Eukaryota</taxon>
        <taxon>Metazoa</taxon>
        <taxon>Ecdysozoa</taxon>
        <taxon>Arthropoda</taxon>
        <taxon>Hexapoda</taxon>
        <taxon>Insecta</taxon>
        <taxon>Pterygota</taxon>
        <taxon>Neoptera</taxon>
        <taxon>Endopterygota</taxon>
        <taxon>Coleoptera</taxon>
        <taxon>Polyphaga</taxon>
        <taxon>Cucujiformia</taxon>
        <taxon>Chrysomeloidea</taxon>
        <taxon>Chrysomelidae</taxon>
        <taxon>Galerucinae</taxon>
        <taxon>Alticini</taxon>
        <taxon>Phyllotreta</taxon>
    </lineage>
</organism>
<accession>A0A9N9TIB3</accession>
<dbReference type="InterPro" id="IPR039050">
    <property type="entry name" value="GATAD1"/>
</dbReference>
<evidence type="ECO:0000313" key="7">
    <source>
        <dbReference type="EMBL" id="CAG9854354.1"/>
    </source>
</evidence>
<protein>
    <recommendedName>
        <fullName evidence="9">GATA zinc finger domain-containing protein 1</fullName>
    </recommendedName>
</protein>
<dbReference type="PANTHER" id="PTHR13340:SF2">
    <property type="entry name" value="GATA ZINC FINGER DOMAIN-CONTAINING PROTEIN 1"/>
    <property type="match status" value="1"/>
</dbReference>
<feature type="region of interest" description="Disordered" evidence="6">
    <location>
        <begin position="46"/>
        <end position="65"/>
    </location>
</feature>
<keyword evidence="2" id="KW-0479">Metal-binding</keyword>
<evidence type="ECO:0000256" key="4">
    <source>
        <dbReference type="ARBA" id="ARBA00022833"/>
    </source>
</evidence>
<evidence type="ECO:0000256" key="1">
    <source>
        <dbReference type="ARBA" id="ARBA00004123"/>
    </source>
</evidence>
<evidence type="ECO:0000256" key="5">
    <source>
        <dbReference type="ARBA" id="ARBA00023242"/>
    </source>
</evidence>
<evidence type="ECO:0000256" key="2">
    <source>
        <dbReference type="ARBA" id="ARBA00022723"/>
    </source>
</evidence>
<sequence>MPFKGPLICLKCETSESPLWTNAENLGAICLDCVNEAKDTLKTELENDDEETKVNGKRKQRSTRSYRTRLNPFAVPKSSIPKTRGRRCLLKKTPVKAPTAVATTVTSDYVFYKGTYIQLGDIVSMRDAEGDTYYAQIRALLTDQYCNKSAVITWLLPTRDSPSPNERFDAATYVIGPEEDIPRSLDAMEFIMHAPSDYYKSQSTPYPSPVATAEPGYIWTSIDNLNSLEIKAS</sequence>
<feature type="compositionally biased region" description="Basic residues" evidence="6">
    <location>
        <begin position="55"/>
        <end position="65"/>
    </location>
</feature>
<keyword evidence="5" id="KW-0539">Nucleus</keyword>
<keyword evidence="3" id="KW-0863">Zinc-finger</keyword>
<dbReference type="GO" id="GO:0008270">
    <property type="term" value="F:zinc ion binding"/>
    <property type="evidence" value="ECO:0007669"/>
    <property type="project" value="UniProtKB-KW"/>
</dbReference>
<reference evidence="7" key="1">
    <citation type="submission" date="2022-01" db="EMBL/GenBank/DDBJ databases">
        <authorList>
            <person name="King R."/>
        </authorList>
    </citation>
    <scope>NUCLEOTIDE SEQUENCE</scope>
</reference>
<dbReference type="AlphaFoldDB" id="A0A9N9TIB3"/>
<keyword evidence="8" id="KW-1185">Reference proteome</keyword>
<evidence type="ECO:0008006" key="9">
    <source>
        <dbReference type="Google" id="ProtNLM"/>
    </source>
</evidence>
<dbReference type="PANTHER" id="PTHR13340">
    <property type="entry name" value="GATA ZINC FINGER DOMAIN-CONTAINING"/>
    <property type="match status" value="1"/>
</dbReference>
<dbReference type="GO" id="GO:0005634">
    <property type="term" value="C:nucleus"/>
    <property type="evidence" value="ECO:0007669"/>
    <property type="project" value="UniProtKB-SubCell"/>
</dbReference>
<evidence type="ECO:0000256" key="6">
    <source>
        <dbReference type="SAM" id="MobiDB-lite"/>
    </source>
</evidence>
<name>A0A9N9TIB3_PHYSR</name>
<dbReference type="EMBL" id="OU900094">
    <property type="protein sequence ID" value="CAG9854354.1"/>
    <property type="molecule type" value="Genomic_DNA"/>
</dbReference>
<proteinExistence type="predicted"/>
<dbReference type="GO" id="GO:0006325">
    <property type="term" value="P:chromatin organization"/>
    <property type="evidence" value="ECO:0007669"/>
    <property type="project" value="TreeGrafter"/>
</dbReference>
<dbReference type="OrthoDB" id="9994231at2759"/>